<dbReference type="Proteomes" id="UP000682733">
    <property type="component" value="Unassembled WGS sequence"/>
</dbReference>
<dbReference type="Proteomes" id="UP000681722">
    <property type="component" value="Unassembled WGS sequence"/>
</dbReference>
<accession>A0A814TAE6</accession>
<evidence type="ECO:0000313" key="3">
    <source>
        <dbReference type="EMBL" id="CAF3791943.1"/>
    </source>
</evidence>
<sequence>MKLEIRIDNIVTKIIAAVTKSLCCSCILRQDWIQKYDATIATKYVQIATKKGKATVKIDQDSVDLPVQLLKTIPIKLYHEVVVHAVVPVSQTNQLIFQPTNNNLAIIMPHALLHVDQYLTTLTIYNPNNRNCILSKNTFWGTVKY</sequence>
<dbReference type="Proteomes" id="UP000663829">
    <property type="component" value="Unassembled WGS sequence"/>
</dbReference>
<evidence type="ECO:0000313" key="1">
    <source>
        <dbReference type="EMBL" id="CAF1023457.1"/>
    </source>
</evidence>
<organism evidence="2 5">
    <name type="scientific">Didymodactylos carnosus</name>
    <dbReference type="NCBI Taxonomy" id="1234261"/>
    <lineage>
        <taxon>Eukaryota</taxon>
        <taxon>Metazoa</taxon>
        <taxon>Spiralia</taxon>
        <taxon>Gnathifera</taxon>
        <taxon>Rotifera</taxon>
        <taxon>Eurotatoria</taxon>
        <taxon>Bdelloidea</taxon>
        <taxon>Philodinida</taxon>
        <taxon>Philodinidae</taxon>
        <taxon>Didymodactylos</taxon>
    </lineage>
</organism>
<protein>
    <submittedName>
        <fullName evidence="2">Uncharacterized protein</fullName>
    </submittedName>
</protein>
<keyword evidence="5" id="KW-1185">Reference proteome</keyword>
<dbReference type="EMBL" id="CAJOBC010007148">
    <property type="protein sequence ID" value="CAF3922823.1"/>
    <property type="molecule type" value="Genomic_DNA"/>
</dbReference>
<evidence type="ECO:0000313" key="5">
    <source>
        <dbReference type="Proteomes" id="UP000663829"/>
    </source>
</evidence>
<dbReference type="AlphaFoldDB" id="A0A814TAE6"/>
<proteinExistence type="predicted"/>
<comment type="caution">
    <text evidence="2">The sequence shown here is derived from an EMBL/GenBank/DDBJ whole genome shotgun (WGS) entry which is preliminary data.</text>
</comment>
<evidence type="ECO:0000313" key="4">
    <source>
        <dbReference type="EMBL" id="CAF3922823.1"/>
    </source>
</evidence>
<dbReference type="EMBL" id="CAJOBA010007080">
    <property type="protein sequence ID" value="CAF3791943.1"/>
    <property type="molecule type" value="Genomic_DNA"/>
</dbReference>
<dbReference type="EMBL" id="CAJNOQ010007149">
    <property type="protein sequence ID" value="CAF1159355.1"/>
    <property type="molecule type" value="Genomic_DNA"/>
</dbReference>
<evidence type="ECO:0000313" key="2">
    <source>
        <dbReference type="EMBL" id="CAF1159355.1"/>
    </source>
</evidence>
<dbReference type="Proteomes" id="UP000677228">
    <property type="component" value="Unassembled WGS sequence"/>
</dbReference>
<gene>
    <name evidence="2" type="ORF">GPM918_LOCUS21596</name>
    <name evidence="1" type="ORF">OVA965_LOCUS15620</name>
    <name evidence="4" type="ORF">SRO942_LOCUS21592</name>
    <name evidence="3" type="ORF">TMI583_LOCUS15628</name>
</gene>
<name>A0A814TAE6_9BILA</name>
<reference evidence="2" key="1">
    <citation type="submission" date="2021-02" db="EMBL/GenBank/DDBJ databases">
        <authorList>
            <person name="Nowell W R."/>
        </authorList>
    </citation>
    <scope>NUCLEOTIDE SEQUENCE</scope>
</reference>
<dbReference type="EMBL" id="CAJNOK010007070">
    <property type="protein sequence ID" value="CAF1023457.1"/>
    <property type="molecule type" value="Genomic_DNA"/>
</dbReference>